<dbReference type="InterPro" id="IPR010086">
    <property type="entry name" value="Flavodoxin_lc"/>
</dbReference>
<dbReference type="PANTHER" id="PTHR42809:SF1">
    <property type="entry name" value="FLAVODOXIN 1"/>
    <property type="match status" value="1"/>
</dbReference>
<feature type="domain" description="Flavodoxin-like" evidence="8">
    <location>
        <begin position="18"/>
        <end position="180"/>
    </location>
</feature>
<dbReference type="InterPro" id="IPR008254">
    <property type="entry name" value="Flavodoxin/NO_synth"/>
</dbReference>
<evidence type="ECO:0000256" key="1">
    <source>
        <dbReference type="ARBA" id="ARBA00001917"/>
    </source>
</evidence>
<keyword evidence="6 7" id="KW-0249">Electron transport</keyword>
<dbReference type="PIRSF" id="PIRSF038996">
    <property type="entry name" value="FldA"/>
    <property type="match status" value="1"/>
</dbReference>
<reference evidence="10" key="1">
    <citation type="journal article" date="2019" name="Int. J. Syst. Evol. Microbiol.">
        <title>The Global Catalogue of Microorganisms (GCM) 10K type strain sequencing project: providing services to taxonomists for standard genome sequencing and annotation.</title>
        <authorList>
            <consortium name="The Broad Institute Genomics Platform"/>
            <consortium name="The Broad Institute Genome Sequencing Center for Infectious Disease"/>
            <person name="Wu L."/>
            <person name="Ma J."/>
        </authorList>
    </citation>
    <scope>NUCLEOTIDE SEQUENCE [LARGE SCALE GENOMIC DNA]</scope>
    <source>
        <strain evidence="10">KCTC 32239</strain>
    </source>
</reference>
<dbReference type="EMBL" id="BMYZ01000001">
    <property type="protein sequence ID" value="GGY72668.1"/>
    <property type="molecule type" value="Genomic_DNA"/>
</dbReference>
<dbReference type="Proteomes" id="UP000619761">
    <property type="component" value="Unassembled WGS sequence"/>
</dbReference>
<dbReference type="InterPro" id="IPR050619">
    <property type="entry name" value="Flavodoxin"/>
</dbReference>
<comment type="similarity">
    <text evidence="2 7">Belongs to the flavodoxin family.</text>
</comment>
<protein>
    <recommendedName>
        <fullName evidence="7">Flavodoxin</fullName>
    </recommendedName>
</protein>
<evidence type="ECO:0000256" key="4">
    <source>
        <dbReference type="ARBA" id="ARBA00022630"/>
    </source>
</evidence>
<keyword evidence="4 7" id="KW-0285">Flavoprotein</keyword>
<comment type="cofactor">
    <cofactor evidence="1 7">
        <name>FMN</name>
        <dbReference type="ChEBI" id="CHEBI:58210"/>
    </cofactor>
</comment>
<evidence type="ECO:0000259" key="8">
    <source>
        <dbReference type="PROSITE" id="PS50902"/>
    </source>
</evidence>
<keyword evidence="3 7" id="KW-0813">Transport</keyword>
<dbReference type="PANTHER" id="PTHR42809">
    <property type="entry name" value="FLAVODOXIN 2"/>
    <property type="match status" value="1"/>
</dbReference>
<evidence type="ECO:0000313" key="9">
    <source>
        <dbReference type="EMBL" id="GGY72668.1"/>
    </source>
</evidence>
<dbReference type="SUPFAM" id="SSF52218">
    <property type="entry name" value="Flavoproteins"/>
    <property type="match status" value="1"/>
</dbReference>
<sequence>MGKLRFLSIQLEVRVASLGLFFGSDEGNSERIAYRIQKRFGKDVVDVHDIADATQLDFTHYDKIILGIPTWDFGQIQSDWEDFWIDVSEIDFSGKTVAFFGLGDQFGYSDYFLDAMGMLHDVVIQSAPNIVGHWSIEGYEFSASKAEIPGAGKFVGLALDEDHQEHLTAARLNRWCAQLHTEFGLETPLHEVDD</sequence>
<dbReference type="Gene3D" id="3.40.50.360">
    <property type="match status" value="1"/>
</dbReference>
<dbReference type="NCBIfam" id="NF006739">
    <property type="entry name" value="PRK09267.1-5"/>
    <property type="match status" value="1"/>
</dbReference>
<evidence type="ECO:0000256" key="6">
    <source>
        <dbReference type="ARBA" id="ARBA00022982"/>
    </source>
</evidence>
<keyword evidence="5 7" id="KW-0288">FMN</keyword>
<comment type="function">
    <text evidence="7">Low-potential electron donor to a number of redox enzymes.</text>
</comment>
<gene>
    <name evidence="9" type="ORF">GCM10011613_17100</name>
</gene>
<keyword evidence="10" id="KW-1185">Reference proteome</keyword>
<accession>A0ABQ3B0Z3</accession>
<evidence type="ECO:0000313" key="10">
    <source>
        <dbReference type="Proteomes" id="UP000619761"/>
    </source>
</evidence>
<name>A0ABQ3B0Z3_9GAMM</name>
<comment type="caution">
    <text evidence="9">The sequence shown here is derived from an EMBL/GenBank/DDBJ whole genome shotgun (WGS) entry which is preliminary data.</text>
</comment>
<dbReference type="NCBIfam" id="TIGR01752">
    <property type="entry name" value="flav_long"/>
    <property type="match status" value="1"/>
</dbReference>
<dbReference type="PROSITE" id="PS50902">
    <property type="entry name" value="FLAVODOXIN_LIKE"/>
    <property type="match status" value="1"/>
</dbReference>
<dbReference type="InterPro" id="IPR029039">
    <property type="entry name" value="Flavoprotein-like_sf"/>
</dbReference>
<dbReference type="Pfam" id="PF00258">
    <property type="entry name" value="Flavodoxin_1"/>
    <property type="match status" value="1"/>
</dbReference>
<evidence type="ECO:0000256" key="3">
    <source>
        <dbReference type="ARBA" id="ARBA00022448"/>
    </source>
</evidence>
<proteinExistence type="inferred from homology"/>
<evidence type="ECO:0000256" key="5">
    <source>
        <dbReference type="ARBA" id="ARBA00022643"/>
    </source>
</evidence>
<evidence type="ECO:0000256" key="2">
    <source>
        <dbReference type="ARBA" id="ARBA00005267"/>
    </source>
</evidence>
<evidence type="ECO:0000256" key="7">
    <source>
        <dbReference type="PIRNR" id="PIRNR038996"/>
    </source>
</evidence>
<organism evidence="9 10">
    <name type="scientific">Cellvibrio zantedeschiae</name>
    <dbReference type="NCBI Taxonomy" id="1237077"/>
    <lineage>
        <taxon>Bacteria</taxon>
        <taxon>Pseudomonadati</taxon>
        <taxon>Pseudomonadota</taxon>
        <taxon>Gammaproteobacteria</taxon>
        <taxon>Cellvibrionales</taxon>
        <taxon>Cellvibrionaceae</taxon>
        <taxon>Cellvibrio</taxon>
    </lineage>
</organism>